<evidence type="ECO:0000259" key="4">
    <source>
        <dbReference type="Pfam" id="PF14226"/>
    </source>
</evidence>
<keyword evidence="2" id="KW-0408">Iron</keyword>
<dbReference type="InterPro" id="IPR027443">
    <property type="entry name" value="IPNS-like_sf"/>
</dbReference>
<feature type="compositionally biased region" description="Low complexity" evidence="3">
    <location>
        <begin position="1"/>
        <end position="18"/>
    </location>
</feature>
<dbReference type="Proteomes" id="UP000006727">
    <property type="component" value="Chromosome 10"/>
</dbReference>
<name>A0A2K1K013_PHYPA</name>
<organism evidence="5">
    <name type="scientific">Physcomitrium patens</name>
    <name type="common">Spreading-leaved earth moss</name>
    <name type="synonym">Physcomitrella patens</name>
    <dbReference type="NCBI Taxonomy" id="3218"/>
    <lineage>
        <taxon>Eukaryota</taxon>
        <taxon>Viridiplantae</taxon>
        <taxon>Streptophyta</taxon>
        <taxon>Embryophyta</taxon>
        <taxon>Bryophyta</taxon>
        <taxon>Bryophytina</taxon>
        <taxon>Bryopsida</taxon>
        <taxon>Funariidae</taxon>
        <taxon>Funariales</taxon>
        <taxon>Funariaceae</taxon>
        <taxon>Physcomitrium</taxon>
    </lineage>
</organism>
<dbReference type="InParanoid" id="A0A2K1K013"/>
<dbReference type="PaxDb" id="3218-PP1S32_316V6.1"/>
<dbReference type="EMBL" id="ABEU02000010">
    <property type="protein sequence ID" value="PNR47110.1"/>
    <property type="molecule type" value="Genomic_DNA"/>
</dbReference>
<dbReference type="SUPFAM" id="SSF51197">
    <property type="entry name" value="Clavaminate synthase-like"/>
    <property type="match status" value="1"/>
</dbReference>
<reference evidence="5 7" key="2">
    <citation type="journal article" date="2018" name="Plant J.">
        <title>The Physcomitrella patens chromosome-scale assembly reveals moss genome structure and evolution.</title>
        <authorList>
            <person name="Lang D."/>
            <person name="Ullrich K.K."/>
            <person name="Murat F."/>
            <person name="Fuchs J."/>
            <person name="Jenkins J."/>
            <person name="Haas F.B."/>
            <person name="Piednoel M."/>
            <person name="Gundlach H."/>
            <person name="Van Bel M."/>
            <person name="Meyberg R."/>
            <person name="Vives C."/>
            <person name="Morata J."/>
            <person name="Symeonidi A."/>
            <person name="Hiss M."/>
            <person name="Muchero W."/>
            <person name="Kamisugi Y."/>
            <person name="Saleh O."/>
            <person name="Blanc G."/>
            <person name="Decker E.L."/>
            <person name="van Gessel N."/>
            <person name="Grimwood J."/>
            <person name="Hayes R.D."/>
            <person name="Graham S.W."/>
            <person name="Gunter L.E."/>
            <person name="McDaniel S.F."/>
            <person name="Hoernstein S.N.W."/>
            <person name="Larsson A."/>
            <person name="Li F.W."/>
            <person name="Perroud P.F."/>
            <person name="Phillips J."/>
            <person name="Ranjan P."/>
            <person name="Rokshar D.S."/>
            <person name="Rothfels C.J."/>
            <person name="Schneider L."/>
            <person name="Shu S."/>
            <person name="Stevenson D.W."/>
            <person name="Thummler F."/>
            <person name="Tillich M."/>
            <person name="Villarreal Aguilar J.C."/>
            <person name="Widiez T."/>
            <person name="Wong G.K."/>
            <person name="Wymore A."/>
            <person name="Zhang Y."/>
            <person name="Zimmer A.D."/>
            <person name="Quatrano R.S."/>
            <person name="Mayer K.F.X."/>
            <person name="Goodstein D."/>
            <person name="Casacuberta J.M."/>
            <person name="Vandepoele K."/>
            <person name="Reski R."/>
            <person name="Cuming A.C."/>
            <person name="Tuskan G.A."/>
            <person name="Maumus F."/>
            <person name="Salse J."/>
            <person name="Schmutz J."/>
            <person name="Rensing S.A."/>
        </authorList>
    </citation>
    <scope>NUCLEOTIDE SEQUENCE [LARGE SCALE GENOMIC DNA]</scope>
    <source>
        <strain evidence="6 7">cv. Gransden 2004</strain>
    </source>
</reference>
<dbReference type="GO" id="GO:0046872">
    <property type="term" value="F:metal ion binding"/>
    <property type="evidence" value="ECO:0007669"/>
    <property type="project" value="UniProtKB-KW"/>
</dbReference>
<evidence type="ECO:0000313" key="6">
    <source>
        <dbReference type="EnsemblPlants" id="Pp3c10_21740V3.1"/>
    </source>
</evidence>
<dbReference type="PANTHER" id="PTHR47991">
    <property type="entry name" value="OXOGLUTARATE/IRON-DEPENDENT DIOXYGENASE"/>
    <property type="match status" value="1"/>
</dbReference>
<gene>
    <name evidence="5" type="ORF">PHYPA_014230</name>
</gene>
<keyword evidence="1" id="KW-0479">Metal-binding</keyword>
<accession>A0A2K1K013</accession>
<reference evidence="5 7" key="1">
    <citation type="journal article" date="2008" name="Science">
        <title>The Physcomitrella genome reveals evolutionary insights into the conquest of land by plants.</title>
        <authorList>
            <person name="Rensing S."/>
            <person name="Lang D."/>
            <person name="Zimmer A."/>
            <person name="Terry A."/>
            <person name="Salamov A."/>
            <person name="Shapiro H."/>
            <person name="Nishiyama T."/>
            <person name="Perroud P.-F."/>
            <person name="Lindquist E."/>
            <person name="Kamisugi Y."/>
            <person name="Tanahashi T."/>
            <person name="Sakakibara K."/>
            <person name="Fujita T."/>
            <person name="Oishi K."/>
            <person name="Shin-I T."/>
            <person name="Kuroki Y."/>
            <person name="Toyoda A."/>
            <person name="Suzuki Y."/>
            <person name="Hashimoto A."/>
            <person name="Yamaguchi K."/>
            <person name="Sugano A."/>
            <person name="Kohara Y."/>
            <person name="Fujiyama A."/>
            <person name="Anterola A."/>
            <person name="Aoki S."/>
            <person name="Ashton N."/>
            <person name="Barbazuk W.B."/>
            <person name="Barker E."/>
            <person name="Bennetzen J."/>
            <person name="Bezanilla M."/>
            <person name="Blankenship R."/>
            <person name="Cho S.H."/>
            <person name="Dutcher S."/>
            <person name="Estelle M."/>
            <person name="Fawcett J.A."/>
            <person name="Gundlach H."/>
            <person name="Hanada K."/>
            <person name="Heyl A."/>
            <person name="Hicks K.A."/>
            <person name="Hugh J."/>
            <person name="Lohr M."/>
            <person name="Mayer K."/>
            <person name="Melkozernov A."/>
            <person name="Murata T."/>
            <person name="Nelson D."/>
            <person name="Pils B."/>
            <person name="Prigge M."/>
            <person name="Reiss B."/>
            <person name="Renner T."/>
            <person name="Rombauts S."/>
            <person name="Rushton P."/>
            <person name="Sanderfoot A."/>
            <person name="Schween G."/>
            <person name="Shiu S.-H."/>
            <person name="Stueber K."/>
            <person name="Theodoulou F.L."/>
            <person name="Tu H."/>
            <person name="Van de Peer Y."/>
            <person name="Verrier P.J."/>
            <person name="Waters E."/>
            <person name="Wood A."/>
            <person name="Yang L."/>
            <person name="Cove D."/>
            <person name="Cuming A."/>
            <person name="Hasebe M."/>
            <person name="Lucas S."/>
            <person name="Mishler D.B."/>
            <person name="Reski R."/>
            <person name="Grigoriev I."/>
            <person name="Quatrano R.S."/>
            <person name="Boore J.L."/>
        </authorList>
    </citation>
    <scope>NUCLEOTIDE SEQUENCE [LARGE SCALE GENOMIC DNA]</scope>
    <source>
        <strain evidence="6 7">cv. Gransden 2004</strain>
    </source>
</reference>
<dbReference type="AlphaFoldDB" id="A0A2K1K013"/>
<dbReference type="EnsemblPlants" id="Pp3c10_21740V3.1">
    <property type="protein sequence ID" value="Pp3c10_21740V3.1"/>
    <property type="gene ID" value="Pp3c10_21740"/>
</dbReference>
<evidence type="ECO:0000256" key="3">
    <source>
        <dbReference type="SAM" id="MobiDB-lite"/>
    </source>
</evidence>
<dbReference type="Pfam" id="PF14226">
    <property type="entry name" value="DIOX_N"/>
    <property type="match status" value="1"/>
</dbReference>
<reference evidence="6" key="3">
    <citation type="submission" date="2020-12" db="UniProtKB">
        <authorList>
            <consortium name="EnsemblPlants"/>
        </authorList>
    </citation>
    <scope>IDENTIFICATION</scope>
</reference>
<protein>
    <recommendedName>
        <fullName evidence="4">Non-haem dioxygenase N-terminal domain-containing protein</fullName>
    </recommendedName>
</protein>
<keyword evidence="7" id="KW-1185">Reference proteome</keyword>
<dbReference type="Gene3D" id="2.60.120.330">
    <property type="entry name" value="B-lactam Antibiotic, Isopenicillin N Synthase, Chain"/>
    <property type="match status" value="1"/>
</dbReference>
<evidence type="ECO:0000256" key="2">
    <source>
        <dbReference type="ARBA" id="ARBA00023004"/>
    </source>
</evidence>
<dbReference type="Gramene" id="Pp3c10_21740V3.1">
    <property type="protein sequence ID" value="Pp3c10_21740V3.1"/>
    <property type="gene ID" value="Pp3c10_21740"/>
</dbReference>
<feature type="domain" description="Non-haem dioxygenase N-terminal" evidence="4">
    <location>
        <begin position="42"/>
        <end position="142"/>
    </location>
</feature>
<dbReference type="InterPro" id="IPR026992">
    <property type="entry name" value="DIOX_N"/>
</dbReference>
<dbReference type="InterPro" id="IPR050295">
    <property type="entry name" value="Plant_2OG-oxidoreductases"/>
</dbReference>
<sequence length="163" mass="18011">MPQMVQGLVGQSGGLSSVPSRFVQPAHGSPRRTHSSDQLDAVPVIDMEGMHAPDQELRSRVVAEIAKACEEWGFFQVIIHGVAPILMEEFRGVADGFFSLSQEEKVECAVKPGMCVGYGRFFETSDGVANWADNLILFSYGDEKKLANPCMSSKPKRFRQWTT</sequence>
<proteinExistence type="predicted"/>
<evidence type="ECO:0000256" key="1">
    <source>
        <dbReference type="ARBA" id="ARBA00022723"/>
    </source>
</evidence>
<dbReference type="OMA" id="FNAREDG"/>
<feature type="region of interest" description="Disordered" evidence="3">
    <location>
        <begin position="1"/>
        <end position="39"/>
    </location>
</feature>
<evidence type="ECO:0000313" key="7">
    <source>
        <dbReference type="Proteomes" id="UP000006727"/>
    </source>
</evidence>
<evidence type="ECO:0000313" key="5">
    <source>
        <dbReference type="EMBL" id="PNR47110.1"/>
    </source>
</evidence>